<comment type="caution">
    <text evidence="2">The sequence shown here is derived from an EMBL/GenBank/DDBJ whole genome shotgun (WGS) entry which is preliminary data.</text>
</comment>
<protein>
    <submittedName>
        <fullName evidence="2">Uncharacterized protein</fullName>
    </submittedName>
</protein>
<feature type="compositionally biased region" description="Low complexity" evidence="1">
    <location>
        <begin position="1042"/>
        <end position="1051"/>
    </location>
</feature>
<feature type="region of interest" description="Disordered" evidence="1">
    <location>
        <begin position="798"/>
        <end position="834"/>
    </location>
</feature>
<name>A0A8H7CF97_9AGAR</name>
<dbReference type="Proteomes" id="UP000620124">
    <property type="component" value="Unassembled WGS sequence"/>
</dbReference>
<dbReference type="OrthoDB" id="3028417at2759"/>
<keyword evidence="3" id="KW-1185">Reference proteome</keyword>
<gene>
    <name evidence="2" type="ORF">MVEN_02265100</name>
</gene>
<feature type="compositionally biased region" description="Basic and acidic residues" evidence="1">
    <location>
        <begin position="798"/>
        <end position="814"/>
    </location>
</feature>
<feature type="region of interest" description="Disordered" evidence="1">
    <location>
        <begin position="1023"/>
        <end position="1103"/>
    </location>
</feature>
<feature type="region of interest" description="Disordered" evidence="1">
    <location>
        <begin position="20"/>
        <end position="40"/>
    </location>
</feature>
<feature type="compositionally biased region" description="Basic residues" evidence="1">
    <location>
        <begin position="1094"/>
        <end position="1103"/>
    </location>
</feature>
<sequence>MVNLSFTVYDNITECSFLLDDPSDDDSDADNQPAVNPSHIKGELQESDTIWQDPGITSLVIIGKFRITAKLTVERIEYVMPHGVIPSIWPNPRIPTAFILNLGSSYNAIDPKTSMMYTMDWLIKNHDNDSWKSDGSGKADGEPKVMFDPGQPAIPCRRARMSCKGAHACERIDRALMEVDRYELDPATRDAVFSAQQDTRRREGTSAESITAGFFDIVDKKRCSAIDSNGNRCQGRPKLMPKKDITRGHQYWVACDGWRKDFKENHRTFSIPDYVDEPMLVKLFNGEPIVDNDSKDTHPCSRIVPPRTGLKQKHCPHTHIVNGHVVTRSSIIRYLCKAKRTIFVPEDPSIRKALIVYKPRTPHMHPMPPLGKASLDLKEKYTTCVETLGPVGATVNKVDNANSTKALLDGQKPAIFSPALGNNRIKRDIVRAVKSKKYPAGLGTAGALQLFLEDRKRPLEEQYIHCYRTTDDGGVLIITGVPFLIKLLDDPGVLAFDDDTTFKRVEGEMNEWELALYLKAVQRALTAIRAYVNRSSTDFYEILFDELQRIKKKITGKVLGMQRFVPGGNLLVMNADMEAAQIIGVARSIMKTNDPEYSGIPNDTPAAEAATYFVKVCYRHTKEAIRDFKGLVTPAQYERLMDFMYIDSKERLNAFSQFVKSLKIKKIQDWWDHKEMSDWIIPCLVRSQSNIRPEDWDSTPATTNTGETQHHWTNSMTGIKLTLVEAIESARELDENTAREIEASLKNGILANSQNEAYHRMSRGLQRQSKAAQKVRETDELTKLSEGIATQIAELKESRRQASVKEKELREQLKSAKTTAGSAKRGGTTKSTRSEIVLASSSGRVRTAPMILAPVPATTMVGATGQTPPSFVASSLASSISGLNTAQFAPDTSSITASQGSLAINESHETSDFHLDSHASSFNFNFDFQALAASSSAGFTTLFDTRDPFSIVSETAFGVENFPDAWGPMDLNQLVAVTSTPMVPAHQEPTLTGWEPTTVDELLASSLFAAPGAHTAPGRGFYLGSDAGDVPDQLPTLPAPLSPSESPSSVPHVPPPVIPRKRRKEVDEANIVHTSRVRTKSARLQQSDEDPTSKKRTKIVQGM</sequence>
<reference evidence="2" key="1">
    <citation type="submission" date="2020-05" db="EMBL/GenBank/DDBJ databases">
        <title>Mycena genomes resolve the evolution of fungal bioluminescence.</title>
        <authorList>
            <person name="Tsai I.J."/>
        </authorList>
    </citation>
    <scope>NUCLEOTIDE SEQUENCE</scope>
    <source>
        <strain evidence="2">CCC161011</strain>
    </source>
</reference>
<dbReference type="EMBL" id="JACAZI010000025">
    <property type="protein sequence ID" value="KAF7335140.1"/>
    <property type="molecule type" value="Genomic_DNA"/>
</dbReference>
<organism evidence="2 3">
    <name type="scientific">Mycena venus</name>
    <dbReference type="NCBI Taxonomy" id="2733690"/>
    <lineage>
        <taxon>Eukaryota</taxon>
        <taxon>Fungi</taxon>
        <taxon>Dikarya</taxon>
        <taxon>Basidiomycota</taxon>
        <taxon>Agaricomycotina</taxon>
        <taxon>Agaricomycetes</taxon>
        <taxon>Agaricomycetidae</taxon>
        <taxon>Agaricales</taxon>
        <taxon>Marasmiineae</taxon>
        <taxon>Mycenaceae</taxon>
        <taxon>Mycena</taxon>
    </lineage>
</organism>
<dbReference type="AlphaFoldDB" id="A0A8H7CF97"/>
<proteinExistence type="predicted"/>
<evidence type="ECO:0000256" key="1">
    <source>
        <dbReference type="SAM" id="MobiDB-lite"/>
    </source>
</evidence>
<accession>A0A8H7CF97</accession>
<evidence type="ECO:0000313" key="2">
    <source>
        <dbReference type="EMBL" id="KAF7335140.1"/>
    </source>
</evidence>
<evidence type="ECO:0000313" key="3">
    <source>
        <dbReference type="Proteomes" id="UP000620124"/>
    </source>
</evidence>